<dbReference type="PANTHER" id="PTHR47963">
    <property type="entry name" value="DEAD-BOX ATP-DEPENDENT RNA HELICASE 47, MITOCHONDRIAL"/>
    <property type="match status" value="1"/>
</dbReference>
<evidence type="ECO:0000256" key="8">
    <source>
        <dbReference type="ARBA" id="ARBA00022840"/>
    </source>
</evidence>
<evidence type="ECO:0000256" key="2">
    <source>
        <dbReference type="ARBA" id="ARBA00009046"/>
    </source>
</evidence>
<keyword evidence="7 13" id="KW-0347">Helicase</keyword>
<dbReference type="OrthoDB" id="9810236at2"/>
<dbReference type="Proteomes" id="UP000267019">
    <property type="component" value="Unassembled WGS sequence"/>
</dbReference>
<dbReference type="CDD" id="cd09641">
    <property type="entry name" value="Cas3''_I"/>
    <property type="match status" value="1"/>
</dbReference>
<keyword evidence="4" id="KW-0479">Metal-binding</keyword>
<dbReference type="GO" id="GO:0051607">
    <property type="term" value="P:defense response to virus"/>
    <property type="evidence" value="ECO:0007669"/>
    <property type="project" value="UniProtKB-KW"/>
</dbReference>
<dbReference type="EMBL" id="RBIJ01000001">
    <property type="protein sequence ID" value="RKQ88676.1"/>
    <property type="molecule type" value="Genomic_DNA"/>
</dbReference>
<evidence type="ECO:0000259" key="12">
    <source>
        <dbReference type="PROSITE" id="PS51643"/>
    </source>
</evidence>
<evidence type="ECO:0000259" key="10">
    <source>
        <dbReference type="PROSITE" id="PS51192"/>
    </source>
</evidence>
<dbReference type="SMART" id="SM00471">
    <property type="entry name" value="HDc"/>
    <property type="match status" value="1"/>
</dbReference>
<evidence type="ECO:0000313" key="13">
    <source>
        <dbReference type="EMBL" id="RKQ88676.1"/>
    </source>
</evidence>
<dbReference type="GO" id="GO:0003723">
    <property type="term" value="F:RNA binding"/>
    <property type="evidence" value="ECO:0007669"/>
    <property type="project" value="TreeGrafter"/>
</dbReference>
<keyword evidence="3" id="KW-0540">Nuclease</keyword>
<evidence type="ECO:0000256" key="3">
    <source>
        <dbReference type="ARBA" id="ARBA00022722"/>
    </source>
</evidence>
<dbReference type="NCBIfam" id="TIGR01587">
    <property type="entry name" value="cas3_core"/>
    <property type="match status" value="1"/>
</dbReference>
<dbReference type="InterPro" id="IPR006474">
    <property type="entry name" value="Helicase_Cas3_CRISPR-ass_core"/>
</dbReference>
<dbReference type="Gene3D" id="1.10.3210.30">
    <property type="match status" value="1"/>
</dbReference>
<dbReference type="InterPro" id="IPR006483">
    <property type="entry name" value="CRISPR-assoc_Cas3_HD"/>
</dbReference>
<feature type="domain" description="Helicase C-terminal" evidence="11">
    <location>
        <begin position="468"/>
        <end position="619"/>
    </location>
</feature>
<dbReference type="SUPFAM" id="SSF109604">
    <property type="entry name" value="HD-domain/PDEase-like"/>
    <property type="match status" value="1"/>
</dbReference>
<dbReference type="SUPFAM" id="SSF52540">
    <property type="entry name" value="P-loop containing nucleoside triphosphate hydrolases"/>
    <property type="match status" value="1"/>
</dbReference>
<gene>
    <name evidence="13" type="ORF">C7438_0317</name>
</gene>
<dbReference type="GO" id="GO:0016787">
    <property type="term" value="F:hydrolase activity"/>
    <property type="evidence" value="ECO:0007669"/>
    <property type="project" value="UniProtKB-KW"/>
</dbReference>
<dbReference type="PANTHER" id="PTHR47963:SF9">
    <property type="entry name" value="CRISPR-ASSOCIATED ENDONUCLEASE_HELICASE CAS3"/>
    <property type="match status" value="1"/>
</dbReference>
<dbReference type="PROSITE" id="PS51194">
    <property type="entry name" value="HELICASE_CTER"/>
    <property type="match status" value="1"/>
</dbReference>
<reference evidence="13 14" key="1">
    <citation type="submission" date="2018-10" db="EMBL/GenBank/DDBJ databases">
        <title>Genomic Encyclopedia of Type Strains, Phase IV (KMG-IV): sequencing the most valuable type-strain genomes for metagenomic binning, comparative biology and taxonomic classification.</title>
        <authorList>
            <person name="Goeker M."/>
        </authorList>
    </citation>
    <scope>NUCLEOTIDE SEQUENCE [LARGE SCALE GENOMIC DNA]</scope>
    <source>
        <strain evidence="13 14">DSM 22653</strain>
    </source>
</reference>
<feature type="domain" description="Helicase ATP-binding" evidence="10">
    <location>
        <begin position="264"/>
        <end position="444"/>
    </location>
</feature>
<evidence type="ECO:0000256" key="6">
    <source>
        <dbReference type="ARBA" id="ARBA00022801"/>
    </source>
</evidence>
<dbReference type="InterPro" id="IPR011545">
    <property type="entry name" value="DEAD/DEAH_box_helicase_dom"/>
</dbReference>
<evidence type="ECO:0000259" key="11">
    <source>
        <dbReference type="PROSITE" id="PS51194"/>
    </source>
</evidence>
<dbReference type="RefSeq" id="WP_121443593.1">
    <property type="nucleotide sequence ID" value="NZ_RBIJ01000001.1"/>
</dbReference>
<keyword evidence="8" id="KW-0067">ATP-binding</keyword>
<evidence type="ECO:0000313" key="14">
    <source>
        <dbReference type="Proteomes" id="UP000267019"/>
    </source>
</evidence>
<dbReference type="InterPro" id="IPR038257">
    <property type="entry name" value="CRISPR-assoc_Cas3_HD_sf"/>
</dbReference>
<dbReference type="GO" id="GO:0004519">
    <property type="term" value="F:endonuclease activity"/>
    <property type="evidence" value="ECO:0007669"/>
    <property type="project" value="UniProtKB-KW"/>
</dbReference>
<dbReference type="PROSITE" id="PS51643">
    <property type="entry name" value="HD_CAS3"/>
    <property type="match status" value="1"/>
</dbReference>
<dbReference type="GO" id="GO:0003724">
    <property type="term" value="F:RNA helicase activity"/>
    <property type="evidence" value="ECO:0007669"/>
    <property type="project" value="TreeGrafter"/>
</dbReference>
<sequence>MAQLLAKPDTSLLDHLAEVTRLGAEIADRLDFPEPLRVKVLLACALHDIGKATKSFQEYMQAARDGASPKELDHLKRQAFPHALASFPFVFLAEAFLRGHYGWGEHDYEASAAVLTHHSPLGPELYKGFRESLPDFEEAKLQDILREVWDLLRRYGVENLPQIEDFWKNIWKFLGLYPYPALLLDQSMSFNGENRTLRGILQRLSAQNFAQVKAALHLADWLASAKKASSSMLFLNNGALRVKDHVQELQKKTGEKLRDFQRRAREAYEKNVIWLRAPTGTGKTEALLLWAGNTERLIYLLPTQATTNAMWRRLRQIYGKETVALAHGRASYVWRRESEGQEWEEDPLDIRLFGSVFAKPVTVATLDQYLLAHLHGRHWEERRGLLRHATLILDEVHAYEPYTLGLLLEALNREPPARLALASATLPDPLLMLFQELFPVGELVEAEENLWARRRHQIKLYQGSLLSDGVRVALELAKQGKAVLLIANTVRDAQHIYRQLREEHGWSNCSLLHSRFTLRDRTEKEKRAENPGKGTILVATQVVEVSLDISYDALVTEVAPIDALIQRMGRVNRRGEKGVVPVFIYQEWSEGSQRVYGKEILSWSLEILRDLPETPDETTLFRATAQLYERVVVTEEWQKELQEGRETLDVVQRILGCYTIDLSDEEMRARFATRRGVVSVEVLPESFVQEAYAFKEKGEGWRLPELLVPVPIYWLKSAEYFTLASDLKVVVTSLPYTELGLEVPGEGKVLPGAIILD</sequence>
<keyword evidence="9" id="KW-0051">Antiviral defense</keyword>
<dbReference type="InterPro" id="IPR001650">
    <property type="entry name" value="Helicase_C-like"/>
</dbReference>
<dbReference type="SMART" id="SM00487">
    <property type="entry name" value="DEXDc"/>
    <property type="match status" value="1"/>
</dbReference>
<name>A0A660L443_9BACL</name>
<dbReference type="InterPro" id="IPR014001">
    <property type="entry name" value="Helicase_ATP-bd"/>
</dbReference>
<evidence type="ECO:0000256" key="4">
    <source>
        <dbReference type="ARBA" id="ARBA00022723"/>
    </source>
</evidence>
<comment type="similarity">
    <text evidence="1">In the N-terminal section; belongs to the CRISPR-associated nuclease Cas3-HD family.</text>
</comment>
<dbReference type="SMART" id="SM00490">
    <property type="entry name" value="HELICc"/>
    <property type="match status" value="1"/>
</dbReference>
<comment type="caution">
    <text evidence="13">The sequence shown here is derived from an EMBL/GenBank/DDBJ whole genome shotgun (WGS) entry which is preliminary data.</text>
</comment>
<keyword evidence="13" id="KW-0255">Endonuclease</keyword>
<dbReference type="NCBIfam" id="TIGR01596">
    <property type="entry name" value="cas3_HD"/>
    <property type="match status" value="1"/>
</dbReference>
<dbReference type="InterPro" id="IPR054712">
    <property type="entry name" value="Cas3-like_dom"/>
</dbReference>
<keyword evidence="5" id="KW-0547">Nucleotide-binding</keyword>
<dbReference type="InterPro" id="IPR027417">
    <property type="entry name" value="P-loop_NTPase"/>
</dbReference>
<proteinExistence type="inferred from homology"/>
<dbReference type="Pfam" id="PF18019">
    <property type="entry name" value="Cas3_HD"/>
    <property type="match status" value="1"/>
</dbReference>
<dbReference type="InterPro" id="IPR003607">
    <property type="entry name" value="HD/PDEase_dom"/>
</dbReference>
<evidence type="ECO:0000256" key="9">
    <source>
        <dbReference type="ARBA" id="ARBA00023118"/>
    </source>
</evidence>
<dbReference type="GO" id="GO:0005524">
    <property type="term" value="F:ATP binding"/>
    <property type="evidence" value="ECO:0007669"/>
    <property type="project" value="UniProtKB-KW"/>
</dbReference>
<dbReference type="Gene3D" id="3.40.50.300">
    <property type="entry name" value="P-loop containing nucleotide triphosphate hydrolases"/>
    <property type="match status" value="2"/>
</dbReference>
<dbReference type="PROSITE" id="PS51192">
    <property type="entry name" value="HELICASE_ATP_BIND_1"/>
    <property type="match status" value="1"/>
</dbReference>
<protein>
    <submittedName>
        <fullName evidence="13">CRISPR-associated endonuclease/helicase Cas3</fullName>
    </submittedName>
</protein>
<dbReference type="Pfam" id="PF00270">
    <property type="entry name" value="DEAD"/>
    <property type="match status" value="1"/>
</dbReference>
<comment type="similarity">
    <text evidence="2">In the central section; belongs to the CRISPR-associated helicase Cas3 family.</text>
</comment>
<accession>A0A660L443</accession>
<evidence type="ECO:0000256" key="1">
    <source>
        <dbReference type="ARBA" id="ARBA00006847"/>
    </source>
</evidence>
<feature type="domain" description="HD Cas3-type" evidence="12">
    <location>
        <begin position="5"/>
        <end position="222"/>
    </location>
</feature>
<evidence type="ECO:0000256" key="7">
    <source>
        <dbReference type="ARBA" id="ARBA00022806"/>
    </source>
</evidence>
<keyword evidence="6" id="KW-0378">Hydrolase</keyword>
<evidence type="ECO:0000256" key="5">
    <source>
        <dbReference type="ARBA" id="ARBA00022741"/>
    </source>
</evidence>
<dbReference type="AlphaFoldDB" id="A0A660L443"/>
<dbReference type="InterPro" id="IPR050547">
    <property type="entry name" value="DEAD_box_RNA_helicases"/>
</dbReference>
<keyword evidence="14" id="KW-1185">Reference proteome</keyword>
<organism evidence="13 14">
    <name type="scientific">Brockia lithotrophica</name>
    <dbReference type="NCBI Taxonomy" id="933949"/>
    <lineage>
        <taxon>Bacteria</taxon>
        <taxon>Bacillati</taxon>
        <taxon>Bacillota</taxon>
        <taxon>Bacilli</taxon>
        <taxon>Bacillales</taxon>
        <taxon>Bacillales Family X. Incertae Sedis</taxon>
        <taxon>Brockia</taxon>
    </lineage>
</organism>
<dbReference type="GO" id="GO:0046872">
    <property type="term" value="F:metal ion binding"/>
    <property type="evidence" value="ECO:0007669"/>
    <property type="project" value="UniProtKB-KW"/>
</dbReference>
<dbReference type="Pfam" id="PF22590">
    <property type="entry name" value="Cas3-like_C_2"/>
    <property type="match status" value="1"/>
</dbReference>